<feature type="domain" description="VOC" evidence="1">
    <location>
        <begin position="5"/>
        <end position="134"/>
    </location>
</feature>
<accession>A0A937UT62</accession>
<dbReference type="EMBL" id="JAEACQ010000377">
    <property type="protein sequence ID" value="MBL7633242.1"/>
    <property type="molecule type" value="Genomic_DNA"/>
</dbReference>
<gene>
    <name evidence="2" type="ORF">I7412_40035</name>
</gene>
<dbReference type="InterPro" id="IPR037523">
    <property type="entry name" value="VOC_core"/>
</dbReference>
<organism evidence="2 3">
    <name type="scientific">Frankia nepalensis</name>
    <dbReference type="NCBI Taxonomy" id="1836974"/>
    <lineage>
        <taxon>Bacteria</taxon>
        <taxon>Bacillati</taxon>
        <taxon>Actinomycetota</taxon>
        <taxon>Actinomycetes</taxon>
        <taxon>Frankiales</taxon>
        <taxon>Frankiaceae</taxon>
        <taxon>Frankia</taxon>
    </lineage>
</organism>
<sequence length="138" mass="15163">MTSARLHHVVYCVQPENQERAADFWRDLGLTFHEVPLAEEGIRVLLDWSAGVEIVSPAEPAGTETARFRAFLDERAEGVYSVVVRAADVEGPISVAARHGARVRYQQHREVGDVVVDEADLEPVCGMAVTLLATNLPD</sequence>
<keyword evidence="3" id="KW-1185">Reference proteome</keyword>
<dbReference type="Gene3D" id="3.10.180.10">
    <property type="entry name" value="2,3-Dihydroxybiphenyl 1,2-Dioxygenase, domain 1"/>
    <property type="match status" value="1"/>
</dbReference>
<evidence type="ECO:0000313" key="3">
    <source>
        <dbReference type="Proteomes" id="UP000604475"/>
    </source>
</evidence>
<dbReference type="AlphaFoldDB" id="A0A937UT62"/>
<dbReference type="InterPro" id="IPR029068">
    <property type="entry name" value="Glyas_Bleomycin-R_OHBP_Dase"/>
</dbReference>
<evidence type="ECO:0000313" key="2">
    <source>
        <dbReference type="EMBL" id="MBL7633242.1"/>
    </source>
</evidence>
<reference evidence="2" key="1">
    <citation type="submission" date="2020-12" db="EMBL/GenBank/DDBJ databases">
        <title>Genomic characterization of non-nitrogen-fixing Frankia strains.</title>
        <authorList>
            <person name="Carlos-Shanley C."/>
            <person name="Guerra T."/>
            <person name="Hahn D."/>
        </authorList>
    </citation>
    <scope>NUCLEOTIDE SEQUENCE</scope>
    <source>
        <strain evidence="2">CN6</strain>
    </source>
</reference>
<comment type="caution">
    <text evidence="2">The sequence shown here is derived from an EMBL/GenBank/DDBJ whole genome shotgun (WGS) entry which is preliminary data.</text>
</comment>
<dbReference type="PROSITE" id="PS51819">
    <property type="entry name" value="VOC"/>
    <property type="match status" value="1"/>
</dbReference>
<dbReference type="SUPFAM" id="SSF54593">
    <property type="entry name" value="Glyoxalase/Bleomycin resistance protein/Dihydroxybiphenyl dioxygenase"/>
    <property type="match status" value="1"/>
</dbReference>
<dbReference type="RefSeq" id="WP_202999965.1">
    <property type="nucleotide sequence ID" value="NZ_JADWYU010000141.1"/>
</dbReference>
<proteinExistence type="predicted"/>
<dbReference type="Proteomes" id="UP000604475">
    <property type="component" value="Unassembled WGS sequence"/>
</dbReference>
<protein>
    <submittedName>
        <fullName evidence="2">Glyoxalase</fullName>
    </submittedName>
</protein>
<name>A0A937UT62_9ACTN</name>
<evidence type="ECO:0000259" key="1">
    <source>
        <dbReference type="PROSITE" id="PS51819"/>
    </source>
</evidence>